<keyword evidence="1" id="KW-1133">Transmembrane helix</keyword>
<dbReference type="Proteomes" id="UP000269883">
    <property type="component" value="Chromosome"/>
</dbReference>
<reference evidence="3 4" key="1">
    <citation type="journal article" date="2018" name="Sci. Adv.">
        <title>Multi-heme cytochromes provide a pathway for survival in energy-limited environments.</title>
        <authorList>
            <person name="Deng X."/>
            <person name="Dohmae N."/>
            <person name="Nealson K.H."/>
            <person name="Hashimoto K."/>
            <person name="Okamoto A."/>
        </authorList>
    </citation>
    <scope>NUCLEOTIDE SEQUENCE [LARGE SCALE GENOMIC DNA]</scope>
    <source>
        <strain evidence="3 4">IS5</strain>
    </source>
</reference>
<dbReference type="OrthoDB" id="9801622at2"/>
<dbReference type="Pfam" id="PF01569">
    <property type="entry name" value="PAP2"/>
    <property type="match status" value="1"/>
</dbReference>
<sequence length="199" mass="21665">MNFMTPSWDLALFEFANGVFRNGLFDWLMPLISSAVFLWLIVLGGLALGARRYGKAQLAGLLILALAVGAADGGTNLVKKATGRVRPLNALAQTHFVEDGQWQQRPADFVQTKVHGNSYPSAHAANAMAAAVLIWLLWPGTRRYVWAMPLLVGWSRLYLGKHYPTDVLMGWLFGIGAALAVWIVLKLVRGGRPLGLPGG</sequence>
<feature type="transmembrane region" description="Helical" evidence="1">
    <location>
        <begin position="119"/>
        <end position="137"/>
    </location>
</feature>
<proteinExistence type="predicted"/>
<dbReference type="Gene3D" id="1.20.144.10">
    <property type="entry name" value="Phosphatidic acid phosphatase type 2/haloperoxidase"/>
    <property type="match status" value="1"/>
</dbReference>
<gene>
    <name evidence="3" type="ORF">DFE_2353</name>
</gene>
<feature type="domain" description="Phosphatidic acid phosphatase type 2/haloperoxidase" evidence="2">
    <location>
        <begin position="60"/>
        <end position="182"/>
    </location>
</feature>
<dbReference type="InterPro" id="IPR000326">
    <property type="entry name" value="PAP2/HPO"/>
</dbReference>
<dbReference type="SMART" id="SM00014">
    <property type="entry name" value="acidPPc"/>
    <property type="match status" value="1"/>
</dbReference>
<dbReference type="PANTHER" id="PTHR14969:SF13">
    <property type="entry name" value="AT30094P"/>
    <property type="match status" value="1"/>
</dbReference>
<keyword evidence="1" id="KW-0472">Membrane</keyword>
<protein>
    <submittedName>
        <fullName evidence="3">Phosphoesterase PA-phosphatase related</fullName>
    </submittedName>
</protein>
<dbReference type="RefSeq" id="WP_126379751.1">
    <property type="nucleotide sequence ID" value="NZ_AP017378.1"/>
</dbReference>
<name>A0A2Z6B0P2_9BACT</name>
<evidence type="ECO:0000313" key="4">
    <source>
        <dbReference type="Proteomes" id="UP000269883"/>
    </source>
</evidence>
<dbReference type="EMBL" id="AP017378">
    <property type="protein sequence ID" value="BBD09079.1"/>
    <property type="molecule type" value="Genomic_DNA"/>
</dbReference>
<dbReference type="AlphaFoldDB" id="A0A2Z6B0P2"/>
<keyword evidence="1" id="KW-0812">Transmembrane</keyword>
<organism evidence="3 4">
    <name type="scientific">Desulfovibrio ferrophilus</name>
    <dbReference type="NCBI Taxonomy" id="241368"/>
    <lineage>
        <taxon>Bacteria</taxon>
        <taxon>Pseudomonadati</taxon>
        <taxon>Thermodesulfobacteriota</taxon>
        <taxon>Desulfovibrionia</taxon>
        <taxon>Desulfovibrionales</taxon>
        <taxon>Desulfovibrionaceae</taxon>
        <taxon>Desulfovibrio</taxon>
    </lineage>
</organism>
<dbReference type="SUPFAM" id="SSF48317">
    <property type="entry name" value="Acid phosphatase/Vanadium-dependent haloperoxidase"/>
    <property type="match status" value="1"/>
</dbReference>
<evidence type="ECO:0000256" key="1">
    <source>
        <dbReference type="SAM" id="Phobius"/>
    </source>
</evidence>
<feature type="transmembrane region" description="Helical" evidence="1">
    <location>
        <begin position="58"/>
        <end position="78"/>
    </location>
</feature>
<dbReference type="PANTHER" id="PTHR14969">
    <property type="entry name" value="SPHINGOSINE-1-PHOSPHATE PHOSPHOHYDROLASE"/>
    <property type="match status" value="1"/>
</dbReference>
<feature type="transmembrane region" description="Helical" evidence="1">
    <location>
        <begin position="167"/>
        <end position="185"/>
    </location>
</feature>
<dbReference type="KEGG" id="dfl:DFE_2353"/>
<evidence type="ECO:0000259" key="2">
    <source>
        <dbReference type="SMART" id="SM00014"/>
    </source>
</evidence>
<dbReference type="InterPro" id="IPR036938">
    <property type="entry name" value="PAP2/HPO_sf"/>
</dbReference>
<keyword evidence="4" id="KW-1185">Reference proteome</keyword>
<feature type="transmembrane region" description="Helical" evidence="1">
    <location>
        <begin position="27"/>
        <end position="46"/>
    </location>
</feature>
<evidence type="ECO:0000313" key="3">
    <source>
        <dbReference type="EMBL" id="BBD09079.1"/>
    </source>
</evidence>
<accession>A0A2Z6B0P2</accession>